<organism evidence="1 2">
    <name type="scientific">Alteromonas australica</name>
    <dbReference type="NCBI Taxonomy" id="589873"/>
    <lineage>
        <taxon>Bacteria</taxon>
        <taxon>Pseudomonadati</taxon>
        <taxon>Pseudomonadota</taxon>
        <taxon>Gammaproteobacteria</taxon>
        <taxon>Alteromonadales</taxon>
        <taxon>Alteromonadaceae</taxon>
        <taxon>Alteromonas/Salinimonas group</taxon>
        <taxon>Alteromonas</taxon>
    </lineage>
</organism>
<gene>
    <name evidence="1" type="ORF">DCW74_05415</name>
</gene>
<dbReference type="EMBL" id="DNAN01000186">
    <property type="protein sequence ID" value="HAW75162.1"/>
    <property type="molecule type" value="Genomic_DNA"/>
</dbReference>
<sequence length="80" mass="7901">IDTGSNGTINLTTEGSIRLSVKNDGKVGINTTSPLSTFNPVGDVTIGNPGVAGTYLNIVGAGAQEFGIRGGGGPANPESK</sequence>
<dbReference type="AlphaFoldDB" id="A0A350P1J5"/>
<feature type="non-terminal residue" evidence="1">
    <location>
        <position position="80"/>
    </location>
</feature>
<evidence type="ECO:0000313" key="2">
    <source>
        <dbReference type="Proteomes" id="UP000263517"/>
    </source>
</evidence>
<feature type="non-terminal residue" evidence="1">
    <location>
        <position position="1"/>
    </location>
</feature>
<proteinExistence type="predicted"/>
<dbReference type="Proteomes" id="UP000263517">
    <property type="component" value="Unassembled WGS sequence"/>
</dbReference>
<comment type="caution">
    <text evidence="1">The sequence shown here is derived from an EMBL/GenBank/DDBJ whole genome shotgun (WGS) entry which is preliminary data.</text>
</comment>
<reference evidence="1 2" key="1">
    <citation type="journal article" date="2018" name="Nat. Biotechnol.">
        <title>A standardized bacterial taxonomy based on genome phylogeny substantially revises the tree of life.</title>
        <authorList>
            <person name="Parks D.H."/>
            <person name="Chuvochina M."/>
            <person name="Waite D.W."/>
            <person name="Rinke C."/>
            <person name="Skarshewski A."/>
            <person name="Chaumeil P.A."/>
            <person name="Hugenholtz P."/>
        </authorList>
    </citation>
    <scope>NUCLEOTIDE SEQUENCE [LARGE SCALE GENOMIC DNA]</scope>
    <source>
        <strain evidence="1">UBA11978</strain>
    </source>
</reference>
<protein>
    <submittedName>
        <fullName evidence="1">Uncharacterized protein</fullName>
    </submittedName>
</protein>
<name>A0A350P1J5_9ALTE</name>
<evidence type="ECO:0000313" key="1">
    <source>
        <dbReference type="EMBL" id="HAW75162.1"/>
    </source>
</evidence>
<accession>A0A350P1J5</accession>